<evidence type="ECO:0000313" key="6">
    <source>
        <dbReference type="EMBL" id="QED26748.1"/>
    </source>
</evidence>
<evidence type="ECO:0000256" key="4">
    <source>
        <dbReference type="ARBA" id="ARBA00023136"/>
    </source>
</evidence>
<keyword evidence="3" id="KW-0256">Endoplasmic reticulum</keyword>
<dbReference type="Proteomes" id="UP000321595">
    <property type="component" value="Chromosome"/>
</dbReference>
<comment type="subcellular location">
    <subcellularLocation>
        <location evidence="1">Endoplasmic reticulum</location>
    </subcellularLocation>
    <subcellularLocation>
        <location evidence="2">Membrane</location>
    </subcellularLocation>
</comment>
<proteinExistence type="predicted"/>
<keyword evidence="6" id="KW-0378">Hydrolase</keyword>
<sequence length="398" mass="43246">MKDKPNLVRALRGLSSILVEATLKTTTIVEDMHRTIASGPPALGSPLKPVVKLYTKPIYGGIRGITGLVGIGVERALRQIEPAFEDVSPPDVVEMVRAAINGVVGDHLALTENPLAIEMELRFNDETLDFGTLPKGNPLLLYIHGSAMSDIQLMRNGHHHGQKLAEDFGLTCITVRYNSGLHISENGEKLAAKLQELADHVPDVPIIILGFSMGGLVARSAVNLAEKQSLSWRNRLRGMIFLGTPHHGAPLERMGNIFQKLLESTGYSAPIARLARLRSAGVTDLRFGSILREHWSGADRFDHVPDTRTPVPLPTDVLCFAVAGTLSKSLDEGPESLSGDGLVPVSSALGEHENSARRLGLEDHQKKVILNCGHLDLLDHPQVSQELRVSLRLLVKIT</sequence>
<accession>A0A5B8XP75</accession>
<dbReference type="PANTHER" id="PTHR48182:SF2">
    <property type="entry name" value="PROTEIN SERAC1"/>
    <property type="match status" value="1"/>
</dbReference>
<dbReference type="Gene3D" id="3.40.50.1820">
    <property type="entry name" value="alpha/beta hydrolase"/>
    <property type="match status" value="1"/>
</dbReference>
<evidence type="ECO:0000313" key="7">
    <source>
        <dbReference type="Proteomes" id="UP000321595"/>
    </source>
</evidence>
<dbReference type="InterPro" id="IPR012908">
    <property type="entry name" value="PGAP1-ab_dom-like"/>
</dbReference>
<dbReference type="Pfam" id="PF07819">
    <property type="entry name" value="PGAP1"/>
    <property type="match status" value="1"/>
</dbReference>
<name>A0A5B8XP75_9DELT</name>
<dbReference type="AlphaFoldDB" id="A0A5B8XP75"/>
<dbReference type="InterPro" id="IPR052374">
    <property type="entry name" value="SERAC1"/>
</dbReference>
<dbReference type="PANTHER" id="PTHR48182">
    <property type="entry name" value="PROTEIN SERAC1"/>
    <property type="match status" value="1"/>
</dbReference>
<dbReference type="KEGG" id="bbae:FRD01_05725"/>
<evidence type="ECO:0000256" key="2">
    <source>
        <dbReference type="ARBA" id="ARBA00004370"/>
    </source>
</evidence>
<reference evidence="6 7" key="1">
    <citation type="submission" date="2019-08" db="EMBL/GenBank/DDBJ databases">
        <authorList>
            <person name="Liang Q."/>
        </authorList>
    </citation>
    <scope>NUCLEOTIDE SEQUENCE [LARGE SCALE GENOMIC DNA]</scope>
    <source>
        <strain evidence="6 7">V1718</strain>
    </source>
</reference>
<evidence type="ECO:0000256" key="1">
    <source>
        <dbReference type="ARBA" id="ARBA00004240"/>
    </source>
</evidence>
<dbReference type="SUPFAM" id="SSF53474">
    <property type="entry name" value="alpha/beta-Hydrolases"/>
    <property type="match status" value="1"/>
</dbReference>
<keyword evidence="4" id="KW-0472">Membrane</keyword>
<dbReference type="GO" id="GO:0016788">
    <property type="term" value="F:hydrolase activity, acting on ester bonds"/>
    <property type="evidence" value="ECO:0007669"/>
    <property type="project" value="InterPro"/>
</dbReference>
<organism evidence="6 7">
    <name type="scientific">Microvenator marinus</name>
    <dbReference type="NCBI Taxonomy" id="2600177"/>
    <lineage>
        <taxon>Bacteria</taxon>
        <taxon>Deltaproteobacteria</taxon>
        <taxon>Bradymonadales</taxon>
        <taxon>Microvenatoraceae</taxon>
        <taxon>Microvenator</taxon>
    </lineage>
</organism>
<keyword evidence="7" id="KW-1185">Reference proteome</keyword>
<gene>
    <name evidence="6" type="ORF">FRD01_05725</name>
</gene>
<dbReference type="RefSeq" id="WP_146958434.1">
    <property type="nucleotide sequence ID" value="NZ_CP042467.1"/>
</dbReference>
<dbReference type="EMBL" id="CP042467">
    <property type="protein sequence ID" value="QED26748.1"/>
    <property type="molecule type" value="Genomic_DNA"/>
</dbReference>
<dbReference type="InterPro" id="IPR029058">
    <property type="entry name" value="AB_hydrolase_fold"/>
</dbReference>
<evidence type="ECO:0000259" key="5">
    <source>
        <dbReference type="Pfam" id="PF07819"/>
    </source>
</evidence>
<evidence type="ECO:0000256" key="3">
    <source>
        <dbReference type="ARBA" id="ARBA00022824"/>
    </source>
</evidence>
<dbReference type="GO" id="GO:0016020">
    <property type="term" value="C:membrane"/>
    <property type="evidence" value="ECO:0007669"/>
    <property type="project" value="UniProtKB-SubCell"/>
</dbReference>
<feature type="domain" description="GPI inositol-deacylase PGAP1-like alpha/beta" evidence="5">
    <location>
        <begin position="205"/>
        <end position="296"/>
    </location>
</feature>
<protein>
    <submittedName>
        <fullName evidence="6">Alpha/beta hydrolase</fullName>
    </submittedName>
</protein>
<dbReference type="OrthoDB" id="556502at2"/>